<evidence type="ECO:0000313" key="7">
    <source>
        <dbReference type="EMBL" id="QFU97046.1"/>
    </source>
</evidence>
<dbReference type="KEGG" id="lxl:KDY119_00539"/>
<sequence length="565" mass="61116">MRMRKIAPAVVGAAALALVVAGCGGGDADNAAKNTGNKTQSTGGTGVGTQPLNIGMPNGPVQNVSNPFLNTSAGAALGYTNVIFEPLMQINDTRPADAPTPWLAKSMEWNKDYTEVKITPRDGVKFSDGTPMTADDIAYSIQLRIDNEALNTEGLPYKSVTNEDGVVTVTFKSSQFVNQAKVYGLIVVPKHIWSKISDPTKDLVQNPVGTGPYVFKSFSGQTVTLDANKDYWGGQLAVPELRYTGYKGNDPQITALQTGQSDWSWVFIADYQNVYVAKDPDHNKVYSAAGLGIDQLVLNNEKGPFSDVNLRKALNMVLDREKAAKIAESGLFPQLTSVTGIPTPAGDSFIADQYKGKNYSIDVDGAKKQLTDNGYTYSGDKLMKDGKQVSVVLQDPAGWNDYITSLQLIATSLKSIGVAAKVETPTVDAWTANLNTGDFDAALHWTDGGSTPYQMYSSMFDPNYYVPLGKNATWDIGRYNNPDAKAQFDKYIAATDDSTRKAALDKLQEFWVNDVPAIGVDARPSAAEYSTKNYVGWPDEQNPYADPQPTNKNASLILTKLKPAS</sequence>
<dbReference type="PANTHER" id="PTHR30290">
    <property type="entry name" value="PERIPLASMIC BINDING COMPONENT OF ABC TRANSPORTER"/>
    <property type="match status" value="1"/>
</dbReference>
<dbReference type="PIRSF" id="PIRSF002741">
    <property type="entry name" value="MppA"/>
    <property type="match status" value="1"/>
</dbReference>
<evidence type="ECO:0000256" key="5">
    <source>
        <dbReference type="SAM" id="SignalP"/>
    </source>
</evidence>
<evidence type="ECO:0000313" key="8">
    <source>
        <dbReference type="Proteomes" id="UP000326702"/>
    </source>
</evidence>
<evidence type="ECO:0000256" key="1">
    <source>
        <dbReference type="ARBA" id="ARBA00005695"/>
    </source>
</evidence>
<proteinExistence type="inferred from homology"/>
<dbReference type="InterPro" id="IPR039424">
    <property type="entry name" value="SBP_5"/>
</dbReference>
<feature type="signal peptide" evidence="5">
    <location>
        <begin position="1"/>
        <end position="28"/>
    </location>
</feature>
<feature type="region of interest" description="Disordered" evidence="4">
    <location>
        <begin position="540"/>
        <end position="565"/>
    </location>
</feature>
<organism evidence="7 8">
    <name type="scientific">Luteimicrobium xylanilyticum</name>
    <dbReference type="NCBI Taxonomy" id="1133546"/>
    <lineage>
        <taxon>Bacteria</taxon>
        <taxon>Bacillati</taxon>
        <taxon>Actinomycetota</taxon>
        <taxon>Actinomycetes</taxon>
        <taxon>Micrococcales</taxon>
        <taxon>Luteimicrobium</taxon>
    </lineage>
</organism>
<gene>
    <name evidence="7" type="ORF">KDY119_00539</name>
</gene>
<dbReference type="Gene3D" id="3.10.105.10">
    <property type="entry name" value="Dipeptide-binding Protein, Domain 3"/>
    <property type="match status" value="1"/>
</dbReference>
<keyword evidence="3 5" id="KW-0732">Signal</keyword>
<dbReference type="SUPFAM" id="SSF53850">
    <property type="entry name" value="Periplasmic binding protein-like II"/>
    <property type="match status" value="1"/>
</dbReference>
<evidence type="ECO:0000256" key="3">
    <source>
        <dbReference type="ARBA" id="ARBA00022729"/>
    </source>
</evidence>
<dbReference type="GO" id="GO:0042597">
    <property type="term" value="C:periplasmic space"/>
    <property type="evidence" value="ECO:0007669"/>
    <property type="project" value="UniProtKB-ARBA"/>
</dbReference>
<dbReference type="PANTHER" id="PTHR30290:SF9">
    <property type="entry name" value="OLIGOPEPTIDE-BINDING PROTEIN APPA"/>
    <property type="match status" value="1"/>
</dbReference>
<reference evidence="7 8" key="1">
    <citation type="submission" date="2019-10" db="EMBL/GenBank/DDBJ databases">
        <title>Genome sequence of Luteimicrobium xylanilyticum HY-24.</title>
        <authorList>
            <person name="Kim D.Y."/>
            <person name="Park H.-Y."/>
        </authorList>
    </citation>
    <scope>NUCLEOTIDE SEQUENCE [LARGE SCALE GENOMIC DNA]</scope>
    <source>
        <strain evidence="7 8">HY-24</strain>
    </source>
</reference>
<evidence type="ECO:0000259" key="6">
    <source>
        <dbReference type="Pfam" id="PF00496"/>
    </source>
</evidence>
<dbReference type="GO" id="GO:0043190">
    <property type="term" value="C:ATP-binding cassette (ABC) transporter complex"/>
    <property type="evidence" value="ECO:0007669"/>
    <property type="project" value="InterPro"/>
</dbReference>
<dbReference type="Gene3D" id="3.40.190.10">
    <property type="entry name" value="Periplasmic binding protein-like II"/>
    <property type="match status" value="1"/>
</dbReference>
<dbReference type="GO" id="GO:1904680">
    <property type="term" value="F:peptide transmembrane transporter activity"/>
    <property type="evidence" value="ECO:0007669"/>
    <property type="project" value="TreeGrafter"/>
</dbReference>
<dbReference type="GO" id="GO:0015833">
    <property type="term" value="P:peptide transport"/>
    <property type="evidence" value="ECO:0007669"/>
    <property type="project" value="TreeGrafter"/>
</dbReference>
<dbReference type="EMBL" id="CP045529">
    <property type="protein sequence ID" value="QFU97046.1"/>
    <property type="molecule type" value="Genomic_DNA"/>
</dbReference>
<dbReference type="InterPro" id="IPR000914">
    <property type="entry name" value="SBP_5_dom"/>
</dbReference>
<evidence type="ECO:0000256" key="2">
    <source>
        <dbReference type="ARBA" id="ARBA00022448"/>
    </source>
</evidence>
<dbReference type="CDD" id="cd08509">
    <property type="entry name" value="PBP2_TmCBP_oligosaccharides_like"/>
    <property type="match status" value="1"/>
</dbReference>
<dbReference type="Gene3D" id="3.90.76.10">
    <property type="entry name" value="Dipeptide-binding Protein, Domain 1"/>
    <property type="match status" value="1"/>
</dbReference>
<evidence type="ECO:0000256" key="4">
    <source>
        <dbReference type="SAM" id="MobiDB-lite"/>
    </source>
</evidence>
<feature type="chain" id="PRO_5024886151" description="Solute-binding protein family 5 domain-containing protein" evidence="5">
    <location>
        <begin position="29"/>
        <end position="565"/>
    </location>
</feature>
<dbReference type="InterPro" id="IPR030678">
    <property type="entry name" value="Peptide/Ni-bd"/>
</dbReference>
<dbReference type="Pfam" id="PF00496">
    <property type="entry name" value="SBP_bac_5"/>
    <property type="match status" value="1"/>
</dbReference>
<dbReference type="Proteomes" id="UP000326702">
    <property type="component" value="Chromosome"/>
</dbReference>
<feature type="domain" description="Solute-binding protein family 5" evidence="6">
    <location>
        <begin position="99"/>
        <end position="462"/>
    </location>
</feature>
<keyword evidence="8" id="KW-1185">Reference proteome</keyword>
<dbReference type="AlphaFoldDB" id="A0A5P9Q700"/>
<keyword evidence="2" id="KW-0813">Transport</keyword>
<dbReference type="PROSITE" id="PS51257">
    <property type="entry name" value="PROKAR_LIPOPROTEIN"/>
    <property type="match status" value="1"/>
</dbReference>
<protein>
    <recommendedName>
        <fullName evidence="6">Solute-binding protein family 5 domain-containing protein</fullName>
    </recommendedName>
</protein>
<comment type="similarity">
    <text evidence="1">Belongs to the bacterial solute-binding protein 5 family.</text>
</comment>
<accession>A0A5P9Q700</accession>
<name>A0A5P9Q700_9MICO</name>